<evidence type="ECO:0000256" key="1">
    <source>
        <dbReference type="SAM" id="SignalP"/>
    </source>
</evidence>
<proteinExistence type="predicted"/>
<dbReference type="EMBL" id="GBXM01033470">
    <property type="protein sequence ID" value="JAH75107.1"/>
    <property type="molecule type" value="Transcribed_RNA"/>
</dbReference>
<feature type="chain" id="PRO_5002433634" evidence="1">
    <location>
        <begin position="23"/>
        <end position="51"/>
    </location>
</feature>
<accession>A0A0E9VAN2</accession>
<protein>
    <submittedName>
        <fullName evidence="2">Uncharacterized protein</fullName>
    </submittedName>
</protein>
<organism evidence="2">
    <name type="scientific">Anguilla anguilla</name>
    <name type="common">European freshwater eel</name>
    <name type="synonym">Muraena anguilla</name>
    <dbReference type="NCBI Taxonomy" id="7936"/>
    <lineage>
        <taxon>Eukaryota</taxon>
        <taxon>Metazoa</taxon>
        <taxon>Chordata</taxon>
        <taxon>Craniata</taxon>
        <taxon>Vertebrata</taxon>
        <taxon>Euteleostomi</taxon>
        <taxon>Actinopterygii</taxon>
        <taxon>Neopterygii</taxon>
        <taxon>Teleostei</taxon>
        <taxon>Anguilliformes</taxon>
        <taxon>Anguillidae</taxon>
        <taxon>Anguilla</taxon>
    </lineage>
</organism>
<reference evidence="2" key="2">
    <citation type="journal article" date="2015" name="Fish Shellfish Immunol.">
        <title>Early steps in the European eel (Anguilla anguilla)-Vibrio vulnificus interaction in the gills: Role of the RtxA13 toxin.</title>
        <authorList>
            <person name="Callol A."/>
            <person name="Pajuelo D."/>
            <person name="Ebbesson L."/>
            <person name="Teles M."/>
            <person name="MacKenzie S."/>
            <person name="Amaro C."/>
        </authorList>
    </citation>
    <scope>NUCLEOTIDE SEQUENCE</scope>
</reference>
<name>A0A0E9VAN2_ANGAN</name>
<feature type="signal peptide" evidence="1">
    <location>
        <begin position="1"/>
        <end position="22"/>
    </location>
</feature>
<evidence type="ECO:0000313" key="2">
    <source>
        <dbReference type="EMBL" id="JAH75107.1"/>
    </source>
</evidence>
<sequence>MFCGNRRQLKIVSVIVLEVVIAGKLTDVSVIQGECVPRFPAVLECQTCDYS</sequence>
<dbReference type="AlphaFoldDB" id="A0A0E9VAN2"/>
<keyword evidence="1" id="KW-0732">Signal</keyword>
<reference evidence="2" key="1">
    <citation type="submission" date="2014-11" db="EMBL/GenBank/DDBJ databases">
        <authorList>
            <person name="Amaro Gonzalez C."/>
        </authorList>
    </citation>
    <scope>NUCLEOTIDE SEQUENCE</scope>
</reference>